<reference evidence="2" key="1">
    <citation type="journal article" date="2020" name="Phytopathology">
        <title>Genome Sequence Resources of Colletotrichum truncatum, C. plurivorum, C. musicola, and C. sojae: Four Species Pathogenic to Soybean (Glycine max).</title>
        <authorList>
            <person name="Rogerio F."/>
            <person name="Boufleur T.R."/>
            <person name="Ciampi-Guillardi M."/>
            <person name="Sukno S.A."/>
            <person name="Thon M.R."/>
            <person name="Massola Junior N.S."/>
            <person name="Baroncelli R."/>
        </authorList>
    </citation>
    <scope>NUCLEOTIDE SEQUENCE</scope>
    <source>
        <strain evidence="2">LFN00145</strain>
    </source>
</reference>
<keyword evidence="3" id="KW-1185">Reference proteome</keyword>
<evidence type="ECO:0000313" key="2">
    <source>
        <dbReference type="EMBL" id="KAF6813964.1"/>
    </source>
</evidence>
<keyword evidence="1" id="KW-0732">Signal</keyword>
<accession>A0A8H6MYQ1</accession>
<proteinExistence type="predicted"/>
<evidence type="ECO:0000313" key="3">
    <source>
        <dbReference type="Proteomes" id="UP000654918"/>
    </source>
</evidence>
<dbReference type="EMBL" id="WIGO01000392">
    <property type="protein sequence ID" value="KAF6813964.1"/>
    <property type="molecule type" value="Genomic_DNA"/>
</dbReference>
<dbReference type="Proteomes" id="UP000654918">
    <property type="component" value="Unassembled WGS sequence"/>
</dbReference>
<feature type="signal peptide" evidence="1">
    <location>
        <begin position="1"/>
        <end position="19"/>
    </location>
</feature>
<evidence type="ECO:0000256" key="1">
    <source>
        <dbReference type="SAM" id="SignalP"/>
    </source>
</evidence>
<protein>
    <submittedName>
        <fullName evidence="2">Uncharacterized protein</fullName>
    </submittedName>
</protein>
<comment type="caution">
    <text evidence="2">The sequence shown here is derived from an EMBL/GenBank/DDBJ whole genome shotgun (WGS) entry which is preliminary data.</text>
</comment>
<dbReference type="AlphaFoldDB" id="A0A8H6MYQ1"/>
<sequence>MQFKTAISLLALAVAQVTASPVTDGANAALEERQTASGCNYFSAPRCCVPAVCQCSNGAVYQINQDNLNNGRHGCDPPWGYIAGHNTQFPGYCCRTAVRQQLEGITGEEALEFLSPDRFDLP</sequence>
<feature type="chain" id="PRO_5034401408" evidence="1">
    <location>
        <begin position="20"/>
        <end position="122"/>
    </location>
</feature>
<gene>
    <name evidence="2" type="ORF">CPLU01_14517</name>
</gene>
<organism evidence="2 3">
    <name type="scientific">Colletotrichum plurivorum</name>
    <dbReference type="NCBI Taxonomy" id="2175906"/>
    <lineage>
        <taxon>Eukaryota</taxon>
        <taxon>Fungi</taxon>
        <taxon>Dikarya</taxon>
        <taxon>Ascomycota</taxon>
        <taxon>Pezizomycotina</taxon>
        <taxon>Sordariomycetes</taxon>
        <taxon>Hypocreomycetidae</taxon>
        <taxon>Glomerellales</taxon>
        <taxon>Glomerellaceae</taxon>
        <taxon>Colletotrichum</taxon>
        <taxon>Colletotrichum orchidearum species complex</taxon>
    </lineage>
</organism>
<name>A0A8H6MYQ1_9PEZI</name>